<feature type="compositionally biased region" description="Basic and acidic residues" evidence="1">
    <location>
        <begin position="543"/>
        <end position="553"/>
    </location>
</feature>
<proteinExistence type="predicted"/>
<evidence type="ECO:0000256" key="1">
    <source>
        <dbReference type="SAM" id="MobiDB-lite"/>
    </source>
</evidence>
<comment type="caution">
    <text evidence="2">The sequence shown here is derived from an EMBL/GenBank/DDBJ whole genome shotgun (WGS) entry which is preliminary data.</text>
</comment>
<dbReference type="PANTHER" id="PTHR45086">
    <property type="entry name" value="WD REPEAT-CONTAINING PROTEIN PCN"/>
    <property type="match status" value="1"/>
</dbReference>
<sequence>MAPPTTPRERRKRKSNASESSAAVTPHAYVALHKSRLADWRPSPISHLAASRDGSLGVAVREDGDVEFYDLNGPHLIHCIPGEAASALTCSAIVETGEARQDPRVFVSGFSGMISEVDGASALPLATDDSYGGAVSFWEGTHGTRLASFTQHSADVLALAASPTGDRVWAAGVDPALALFARGADGRWAFLSAKRPHSHDGGILLSGGNDAVLLAHSAPRFLKQHPAPVQHAPQRPAVATSPAAAPGAAAVAATPPAAALAVCALRGDLDLWALPRAAPDADPGLAPGPERLASISTPAGRHVRTAALSSDGALLAFSDAQRTVCLRVGSAAPGPEAAAPRAGFAPIPLPAALPAAHLLAFVPGTATLASVSLDGSLHLVDLASTPSAVRAVRAVHDLRHRPWSMRERQLSAARALEPVAQHLVASPDGRFLALTFRRRIQLINVARGELVAPAPVSSGEAGAPIVGLAFSCDSSTLLSLTLSGEVCMHSVPGGEVVPGEEHGRKALKAALQQLGGGLQGVSAHPTLPSVFLLHSSTGVCVLDPRKPPTPEPKRWRRAPGPPPPRPPGSNHRLLQSSDILLDLIFVSPSDLLVVEQSWSEARRSMPAPLHRHRYGS</sequence>
<protein>
    <recommendedName>
        <fullName evidence="4">Cirhin</fullName>
    </recommendedName>
</protein>
<dbReference type="EMBL" id="QOKY01000199">
    <property type="protein sequence ID" value="RMZ53245.1"/>
    <property type="molecule type" value="Genomic_DNA"/>
</dbReference>
<dbReference type="SMART" id="SM00320">
    <property type="entry name" value="WD40"/>
    <property type="match status" value="4"/>
</dbReference>
<dbReference type="PANTHER" id="PTHR45086:SF1">
    <property type="entry name" value="WD REPEAT-CONTAINING PROTEIN PCN"/>
    <property type="match status" value="1"/>
</dbReference>
<dbReference type="InterPro" id="IPR001680">
    <property type="entry name" value="WD40_rpt"/>
</dbReference>
<reference evidence="3" key="1">
    <citation type="journal article" date="2018" name="Algal Res.">
        <title>Characterization of plant carbon substrate utilization by Auxenochlorella protothecoides.</title>
        <authorList>
            <person name="Vogler B.W."/>
            <person name="Starkenburg S.R."/>
            <person name="Sudasinghe N."/>
            <person name="Schambach J.Y."/>
            <person name="Rollin J.A."/>
            <person name="Pattathil S."/>
            <person name="Barry A.N."/>
        </authorList>
    </citation>
    <scope>NUCLEOTIDE SEQUENCE [LARGE SCALE GENOMIC DNA]</scope>
    <source>
        <strain evidence="3">UTEX 25</strain>
    </source>
</reference>
<evidence type="ECO:0008006" key="4">
    <source>
        <dbReference type="Google" id="ProtNLM"/>
    </source>
</evidence>
<organism evidence="2 3">
    <name type="scientific">Auxenochlorella protothecoides</name>
    <name type="common">Green microalga</name>
    <name type="synonym">Chlorella protothecoides</name>
    <dbReference type="NCBI Taxonomy" id="3075"/>
    <lineage>
        <taxon>Eukaryota</taxon>
        <taxon>Viridiplantae</taxon>
        <taxon>Chlorophyta</taxon>
        <taxon>core chlorophytes</taxon>
        <taxon>Trebouxiophyceae</taxon>
        <taxon>Chlorellales</taxon>
        <taxon>Chlorellaceae</taxon>
        <taxon>Auxenochlorella</taxon>
    </lineage>
</organism>
<dbReference type="AlphaFoldDB" id="A0A3M7KU61"/>
<dbReference type="InterPro" id="IPR015943">
    <property type="entry name" value="WD40/YVTN_repeat-like_dom_sf"/>
</dbReference>
<evidence type="ECO:0000313" key="3">
    <source>
        <dbReference type="Proteomes" id="UP000279271"/>
    </source>
</evidence>
<feature type="region of interest" description="Disordered" evidence="1">
    <location>
        <begin position="1"/>
        <end position="24"/>
    </location>
</feature>
<dbReference type="InterPro" id="IPR011044">
    <property type="entry name" value="Quino_amine_DH_bsu"/>
</dbReference>
<dbReference type="InterPro" id="IPR044622">
    <property type="entry name" value="PCN"/>
</dbReference>
<dbReference type="SUPFAM" id="SSF50969">
    <property type="entry name" value="YVTN repeat-like/Quinoprotein amine dehydrogenase"/>
    <property type="match status" value="1"/>
</dbReference>
<dbReference type="Proteomes" id="UP000279271">
    <property type="component" value="Unassembled WGS sequence"/>
</dbReference>
<name>A0A3M7KU61_AUXPR</name>
<dbReference type="Gene3D" id="2.130.10.10">
    <property type="entry name" value="YVTN repeat-like/Quinoprotein amine dehydrogenase"/>
    <property type="match status" value="2"/>
</dbReference>
<evidence type="ECO:0000313" key="2">
    <source>
        <dbReference type="EMBL" id="RMZ53245.1"/>
    </source>
</evidence>
<dbReference type="GO" id="GO:0010073">
    <property type="term" value="P:meristem maintenance"/>
    <property type="evidence" value="ECO:0007669"/>
    <property type="project" value="InterPro"/>
</dbReference>
<gene>
    <name evidence="2" type="ORF">APUTEX25_005234</name>
</gene>
<feature type="region of interest" description="Disordered" evidence="1">
    <location>
        <begin position="542"/>
        <end position="571"/>
    </location>
</feature>
<accession>A0A3M7KU61</accession>
<dbReference type="GO" id="GO:0035266">
    <property type="term" value="P:meristem growth"/>
    <property type="evidence" value="ECO:0007669"/>
    <property type="project" value="InterPro"/>
</dbReference>